<gene>
    <name evidence="2" type="ORF">GCM10022254_06790</name>
</gene>
<evidence type="ECO:0000313" key="2">
    <source>
        <dbReference type="EMBL" id="GAA4225255.1"/>
    </source>
</evidence>
<dbReference type="GO" id="GO:0016853">
    <property type="term" value="F:isomerase activity"/>
    <property type="evidence" value="ECO:0007669"/>
    <property type="project" value="UniProtKB-KW"/>
</dbReference>
<keyword evidence="2" id="KW-0413">Isomerase</keyword>
<evidence type="ECO:0000259" key="1">
    <source>
        <dbReference type="Pfam" id="PF11716"/>
    </source>
</evidence>
<dbReference type="InterPro" id="IPR024344">
    <property type="entry name" value="MDMPI_metal-binding"/>
</dbReference>
<reference evidence="3" key="1">
    <citation type="journal article" date="2019" name="Int. J. Syst. Evol. Microbiol.">
        <title>The Global Catalogue of Microorganisms (GCM) 10K type strain sequencing project: providing services to taxonomists for standard genome sequencing and annotation.</title>
        <authorList>
            <consortium name="The Broad Institute Genomics Platform"/>
            <consortium name="The Broad Institute Genome Sequencing Center for Infectious Disease"/>
            <person name="Wu L."/>
            <person name="Ma J."/>
        </authorList>
    </citation>
    <scope>NUCLEOTIDE SEQUENCE [LARGE SCALE GENOMIC DNA]</scope>
    <source>
        <strain evidence="3">JCM 17440</strain>
    </source>
</reference>
<dbReference type="RefSeq" id="WP_344889380.1">
    <property type="nucleotide sequence ID" value="NZ_BAABAS010000003.1"/>
</dbReference>
<dbReference type="SUPFAM" id="SSF109854">
    <property type="entry name" value="DinB/YfiT-like putative metalloenzymes"/>
    <property type="match status" value="1"/>
</dbReference>
<evidence type="ECO:0000313" key="3">
    <source>
        <dbReference type="Proteomes" id="UP001501710"/>
    </source>
</evidence>
<organism evidence="2 3">
    <name type="scientific">Actinomadura meridiana</name>
    <dbReference type="NCBI Taxonomy" id="559626"/>
    <lineage>
        <taxon>Bacteria</taxon>
        <taxon>Bacillati</taxon>
        <taxon>Actinomycetota</taxon>
        <taxon>Actinomycetes</taxon>
        <taxon>Streptosporangiales</taxon>
        <taxon>Thermomonosporaceae</taxon>
        <taxon>Actinomadura</taxon>
    </lineage>
</organism>
<sequence length="186" mass="19679">MRQATDAHRLLERAVGFALTSVQAVTPGMLARRTPCASWNLEMLLLHLRDSLAALHDGVCLGQVAMAPEPLVPGEDPVSAVRVRAVRLLRTAAAPRRVEVGGRGLDGELMAAAGAVEVAVHGWDIAQASGRRTPIPPTLADELLEVCPLVVPEPDRRPLFAEPVEPGPDAGAGDRLVAFLGRDPFG</sequence>
<keyword evidence="3" id="KW-1185">Reference proteome</keyword>
<comment type="caution">
    <text evidence="2">The sequence shown here is derived from an EMBL/GenBank/DDBJ whole genome shotgun (WGS) entry which is preliminary data.</text>
</comment>
<dbReference type="Proteomes" id="UP001501710">
    <property type="component" value="Unassembled WGS sequence"/>
</dbReference>
<dbReference type="NCBIfam" id="TIGR03086">
    <property type="entry name" value="TIGR03086 family metal-binding protein"/>
    <property type="match status" value="1"/>
</dbReference>
<name>A0ABP8BSZ4_9ACTN</name>
<feature type="domain" description="Mycothiol-dependent maleylpyruvate isomerase metal-binding" evidence="1">
    <location>
        <begin position="19"/>
        <end position="126"/>
    </location>
</feature>
<accession>A0ABP8BSZ4</accession>
<proteinExistence type="predicted"/>
<protein>
    <submittedName>
        <fullName evidence="2">Maleylpyruvate isomerase family mycothiol-dependent enzyme</fullName>
    </submittedName>
</protein>
<dbReference type="Pfam" id="PF11716">
    <property type="entry name" value="MDMPI_N"/>
    <property type="match status" value="1"/>
</dbReference>
<dbReference type="EMBL" id="BAABAS010000003">
    <property type="protein sequence ID" value="GAA4225255.1"/>
    <property type="molecule type" value="Genomic_DNA"/>
</dbReference>
<dbReference type="InterPro" id="IPR017520">
    <property type="entry name" value="CHP03086"/>
</dbReference>
<dbReference type="InterPro" id="IPR034660">
    <property type="entry name" value="DinB/YfiT-like"/>
</dbReference>